<feature type="transmembrane region" description="Helical" evidence="6">
    <location>
        <begin position="147"/>
        <end position="166"/>
    </location>
</feature>
<dbReference type="PANTHER" id="PTHR30250:SF11">
    <property type="entry name" value="O-ANTIGEN TRANSPORTER-RELATED"/>
    <property type="match status" value="1"/>
</dbReference>
<feature type="transmembrane region" description="Helical" evidence="6">
    <location>
        <begin position="251"/>
        <end position="273"/>
    </location>
</feature>
<feature type="transmembrane region" description="Helical" evidence="6">
    <location>
        <begin position="12"/>
        <end position="36"/>
    </location>
</feature>
<dbReference type="Pfam" id="PF01943">
    <property type="entry name" value="Polysacc_synt"/>
    <property type="match status" value="1"/>
</dbReference>
<dbReference type="PATRIC" id="fig|2162.10.peg.1048"/>
<feature type="transmembrane region" description="Helical" evidence="6">
    <location>
        <begin position="443"/>
        <end position="462"/>
    </location>
</feature>
<dbReference type="EMBL" id="CP006933">
    <property type="protein sequence ID" value="AIS32123.1"/>
    <property type="molecule type" value="Genomic_DNA"/>
</dbReference>
<feature type="transmembrane region" description="Helical" evidence="6">
    <location>
        <begin position="172"/>
        <end position="194"/>
    </location>
</feature>
<dbReference type="STRING" id="2162.BRM9_1308"/>
<protein>
    <submittedName>
        <fullName evidence="7">Polysaccharide biosynthesis protein</fullName>
    </submittedName>
</protein>
<dbReference type="RefSeq" id="WP_048085205.1">
    <property type="nucleotide sequence ID" value="NZ_CP006933.1"/>
</dbReference>
<dbReference type="CDD" id="cd13128">
    <property type="entry name" value="MATE_Wzx_like"/>
    <property type="match status" value="1"/>
</dbReference>
<evidence type="ECO:0000256" key="5">
    <source>
        <dbReference type="ARBA" id="ARBA00023136"/>
    </source>
</evidence>
<dbReference type="GO" id="GO:0005886">
    <property type="term" value="C:plasma membrane"/>
    <property type="evidence" value="ECO:0007669"/>
    <property type="project" value="UniProtKB-SubCell"/>
</dbReference>
<dbReference type="InterPro" id="IPR050833">
    <property type="entry name" value="Poly_Biosynth_Transport"/>
</dbReference>
<evidence type="ECO:0000313" key="9">
    <source>
        <dbReference type="Proteomes" id="UP000029661"/>
    </source>
</evidence>
<evidence type="ECO:0000256" key="6">
    <source>
        <dbReference type="SAM" id="Phobius"/>
    </source>
</evidence>
<feature type="transmembrane region" description="Helical" evidence="6">
    <location>
        <begin position="416"/>
        <end position="437"/>
    </location>
</feature>
<feature type="transmembrane region" description="Helical" evidence="6">
    <location>
        <begin position="294"/>
        <end position="318"/>
    </location>
</feature>
<keyword evidence="3 6" id="KW-0812">Transmembrane</keyword>
<dbReference type="OrthoDB" id="19148at2157"/>
<dbReference type="EMBL" id="LN734822">
    <property type="protein sequence ID" value="CEL24642.1"/>
    <property type="molecule type" value="Genomic_DNA"/>
</dbReference>
<evidence type="ECO:0000313" key="8">
    <source>
        <dbReference type="EMBL" id="CEL24642.1"/>
    </source>
</evidence>
<evidence type="ECO:0000256" key="4">
    <source>
        <dbReference type="ARBA" id="ARBA00022989"/>
    </source>
</evidence>
<feature type="transmembrane region" description="Helical" evidence="6">
    <location>
        <begin position="215"/>
        <end position="231"/>
    </location>
</feature>
<gene>
    <name evidence="7" type="ORF">BRM9_1308</name>
    <name evidence="8" type="ORF">MB9_1003</name>
</gene>
<feature type="transmembrane region" description="Helical" evidence="6">
    <location>
        <begin position="85"/>
        <end position="103"/>
    </location>
</feature>
<name>A0A089ZHZ6_METFO</name>
<dbReference type="AlphaFoldDB" id="A0A089ZHZ6"/>
<dbReference type="GeneID" id="26739254"/>
<evidence type="ECO:0000256" key="3">
    <source>
        <dbReference type="ARBA" id="ARBA00022692"/>
    </source>
</evidence>
<evidence type="ECO:0000313" key="10">
    <source>
        <dbReference type="Proteomes" id="UP000062768"/>
    </source>
</evidence>
<sequence length="477" mass="52990">MNTARTIAKNSIVLLISQIITFAFSFIITIFTARYLGTEGYGILSLATALTGIVGIIADVGLGTLTIRDVSRDKSMANKYISNTIFMKILLSVLAFFVIILITNGVSYSPVVKNVIYIVMLSVVVGNIATIFMSVIQANEKMEYISLNTMLNSAVLLVGTLIGVYYQLDILFFASIYLIANMINFIYIVIVYFWKFSIPKIQVDLSFWSPTLKQALPFGLTGTFATIYVWADTFLLSVMQDNTAVGTYNAAYKLITVLLFIPNVFNASLFPVFSKFFVSSENSLQLAFEKYFKFMLLISFPLGVGTTLLSNKIILLIFDSQFAASTVVLQILIWSTIFIFLNSPFTQLLQSTNKQIILTKITSICMVINIVLNLILIPKYSYLASSVVTVITEFLVFTLVLFTIRKSGYGFSKLNLEITIKVVIASTIMGVAVLLLYNLWLPLIVLLAIAIYLAVIYLIGGIDSDDIILIKQIMGRG</sequence>
<evidence type="ECO:0000256" key="2">
    <source>
        <dbReference type="ARBA" id="ARBA00022475"/>
    </source>
</evidence>
<organism evidence="7 9">
    <name type="scientific">Methanobacterium formicicum</name>
    <dbReference type="NCBI Taxonomy" id="2162"/>
    <lineage>
        <taxon>Archaea</taxon>
        <taxon>Methanobacteriati</taxon>
        <taxon>Methanobacteriota</taxon>
        <taxon>Methanomada group</taxon>
        <taxon>Methanobacteria</taxon>
        <taxon>Methanobacteriales</taxon>
        <taxon>Methanobacteriaceae</taxon>
        <taxon>Methanobacterium</taxon>
    </lineage>
</organism>
<accession>A0A089ZHZ6</accession>
<proteinExistence type="predicted"/>
<dbReference type="KEGG" id="mfc:BRM9_1308"/>
<feature type="transmembrane region" description="Helical" evidence="6">
    <location>
        <begin position="382"/>
        <end position="404"/>
    </location>
</feature>
<dbReference type="InterPro" id="IPR002797">
    <property type="entry name" value="Polysacc_synth"/>
</dbReference>
<dbReference type="PANTHER" id="PTHR30250">
    <property type="entry name" value="PST FAMILY PREDICTED COLANIC ACID TRANSPORTER"/>
    <property type="match status" value="1"/>
</dbReference>
<keyword evidence="10" id="KW-1185">Reference proteome</keyword>
<feature type="transmembrane region" description="Helical" evidence="6">
    <location>
        <begin position="324"/>
        <end position="345"/>
    </location>
</feature>
<feature type="transmembrane region" description="Helical" evidence="6">
    <location>
        <begin position="42"/>
        <end position="65"/>
    </location>
</feature>
<feature type="transmembrane region" description="Helical" evidence="6">
    <location>
        <begin position="357"/>
        <end position="376"/>
    </location>
</feature>
<dbReference type="Proteomes" id="UP000062768">
    <property type="component" value="Chromosome I"/>
</dbReference>
<reference evidence="7" key="1">
    <citation type="submission" date="2013-12" db="EMBL/GenBank/DDBJ databases">
        <title>The complete genome sequence of Methanobacterium sp. BRM9.</title>
        <authorList>
            <consortium name="Pastoral Greenhouse Gas Research Consortium"/>
            <person name="Kelly W.J."/>
            <person name="Leahy S.C."/>
            <person name="Perry R."/>
            <person name="Li D."/>
            <person name="Altermann E."/>
            <person name="Lambie S.C."/>
            <person name="Attwood G.T."/>
        </authorList>
    </citation>
    <scope>NUCLEOTIDE SEQUENCE [LARGE SCALE GENOMIC DNA]</scope>
    <source>
        <strain evidence="7">BRM9</strain>
    </source>
</reference>
<keyword evidence="4 6" id="KW-1133">Transmembrane helix</keyword>
<keyword evidence="5 6" id="KW-0472">Membrane</keyword>
<comment type="subcellular location">
    <subcellularLocation>
        <location evidence="1">Cell membrane</location>
        <topology evidence="1">Multi-pass membrane protein</topology>
    </subcellularLocation>
</comment>
<keyword evidence="2" id="KW-1003">Cell membrane</keyword>
<feature type="transmembrane region" description="Helical" evidence="6">
    <location>
        <begin position="115"/>
        <end position="135"/>
    </location>
</feature>
<dbReference type="Proteomes" id="UP000029661">
    <property type="component" value="Chromosome"/>
</dbReference>
<evidence type="ECO:0000313" key="7">
    <source>
        <dbReference type="EMBL" id="AIS32123.1"/>
    </source>
</evidence>
<evidence type="ECO:0000256" key="1">
    <source>
        <dbReference type="ARBA" id="ARBA00004651"/>
    </source>
</evidence>
<reference evidence="8" key="2">
    <citation type="submission" date="2014-09" db="EMBL/GenBank/DDBJ databases">
        <authorList>
            <person name="Bishop-Lilly K.A."/>
            <person name="Broomall S.M."/>
            <person name="Chain P.S."/>
            <person name="Chertkov O."/>
            <person name="Coyne S.R."/>
            <person name="Daligault H.E."/>
            <person name="Davenport K.W."/>
            <person name="Erkkila T."/>
            <person name="Frey K.G."/>
            <person name="Gibbons H.S."/>
            <person name="Gu W."/>
            <person name="Jaissle J."/>
            <person name="Johnson S.L."/>
            <person name="Koroleva G.I."/>
            <person name="Ladner J.T."/>
            <person name="Lo C.-C."/>
            <person name="Minogue T.D."/>
            <person name="Munk C."/>
            <person name="Palacios G.F."/>
            <person name="Redden C.L."/>
            <person name="Rosenzweig C.N."/>
            <person name="Scholz M.B."/>
            <person name="Teshima H."/>
            <person name="Xu Y."/>
        </authorList>
    </citation>
    <scope>NUCLEOTIDE SEQUENCE</scope>
    <source>
        <strain evidence="8">Mb9</strain>
    </source>
</reference>